<dbReference type="SUPFAM" id="SSF58038">
    <property type="entry name" value="SNARE fusion complex"/>
    <property type="match status" value="1"/>
</dbReference>
<protein>
    <submittedName>
        <fullName evidence="2">SlyX family protein</fullName>
    </submittedName>
</protein>
<accession>A0ABW0MEI2</accession>
<organism evidence="2 3">
    <name type="scientific">Paraherbaspirillum soli</name>
    <dbReference type="NCBI Taxonomy" id="631222"/>
    <lineage>
        <taxon>Bacteria</taxon>
        <taxon>Pseudomonadati</taxon>
        <taxon>Pseudomonadota</taxon>
        <taxon>Betaproteobacteria</taxon>
        <taxon>Burkholderiales</taxon>
        <taxon>Oxalobacteraceae</taxon>
        <taxon>Paraherbaspirillum</taxon>
    </lineage>
</organism>
<evidence type="ECO:0000313" key="3">
    <source>
        <dbReference type="Proteomes" id="UP001596045"/>
    </source>
</evidence>
<dbReference type="PANTHER" id="PTHR36508:SF1">
    <property type="entry name" value="PROTEIN SLYX"/>
    <property type="match status" value="1"/>
</dbReference>
<name>A0ABW0MEI2_9BURK</name>
<evidence type="ECO:0000256" key="1">
    <source>
        <dbReference type="SAM" id="Coils"/>
    </source>
</evidence>
<dbReference type="Pfam" id="PF04102">
    <property type="entry name" value="SlyX"/>
    <property type="match status" value="1"/>
</dbReference>
<feature type="coiled-coil region" evidence="1">
    <location>
        <begin position="7"/>
        <end position="55"/>
    </location>
</feature>
<sequence>MNPEDRIVDIESKLAHQEDLLDELNKLVYQQQQKIDQLETLCAALARKIKDASDKANEGQVPHERPPHY</sequence>
<evidence type="ECO:0000313" key="2">
    <source>
        <dbReference type="EMBL" id="MFC5476328.1"/>
    </source>
</evidence>
<dbReference type="PANTHER" id="PTHR36508">
    <property type="entry name" value="PROTEIN SLYX"/>
    <property type="match status" value="1"/>
</dbReference>
<keyword evidence="3" id="KW-1185">Reference proteome</keyword>
<comment type="caution">
    <text evidence="2">The sequence shown here is derived from an EMBL/GenBank/DDBJ whole genome shotgun (WGS) entry which is preliminary data.</text>
</comment>
<dbReference type="EMBL" id="JBHSMT010000030">
    <property type="protein sequence ID" value="MFC5476328.1"/>
    <property type="molecule type" value="Genomic_DNA"/>
</dbReference>
<reference evidence="3" key="1">
    <citation type="journal article" date="2019" name="Int. J. Syst. Evol. Microbiol.">
        <title>The Global Catalogue of Microorganisms (GCM) 10K type strain sequencing project: providing services to taxonomists for standard genome sequencing and annotation.</title>
        <authorList>
            <consortium name="The Broad Institute Genomics Platform"/>
            <consortium name="The Broad Institute Genome Sequencing Center for Infectious Disease"/>
            <person name="Wu L."/>
            <person name="Ma J."/>
        </authorList>
    </citation>
    <scope>NUCLEOTIDE SEQUENCE [LARGE SCALE GENOMIC DNA]</scope>
    <source>
        <strain evidence="3">JCM 17066</strain>
    </source>
</reference>
<proteinExistence type="predicted"/>
<dbReference type="Gene3D" id="1.20.5.300">
    <property type="match status" value="1"/>
</dbReference>
<dbReference type="Proteomes" id="UP001596045">
    <property type="component" value="Unassembled WGS sequence"/>
</dbReference>
<dbReference type="RefSeq" id="WP_379000423.1">
    <property type="nucleotide sequence ID" value="NZ_JBHSMT010000030.1"/>
</dbReference>
<keyword evidence="1" id="KW-0175">Coiled coil</keyword>
<gene>
    <name evidence="2" type="ORF">ACFPM8_20380</name>
</gene>
<dbReference type="InterPro" id="IPR007236">
    <property type="entry name" value="SlyX"/>
</dbReference>